<evidence type="ECO:0000256" key="1">
    <source>
        <dbReference type="SAM" id="MobiDB-lite"/>
    </source>
</evidence>
<proteinExistence type="predicted"/>
<sequence>MAVLMNVKMESNKSLKTFLERFTHELNQMEVVDERMVANNFRDDLMYINIDMNPVPNQVQIEKDCEVSLAFWGMAPHLFDGTQEAAVFAKWLHDMEILFQLCDIGAHLQVMLASRCLIKEACAWWLNIGSPEVPKDTWTSFRALITLRFGPLPGAQTLEDDDDYHLLSPDADDDHPLTPVDDAGVGGPTYHNPPVIIIANDDEDGDEEEEEDPKEILISDDDNDKDTDSVVFSDISPDMYRTSVRHY</sequence>
<evidence type="ECO:0008006" key="4">
    <source>
        <dbReference type="Google" id="ProtNLM"/>
    </source>
</evidence>
<organism evidence="2 3">
    <name type="scientific">Ficus carica</name>
    <name type="common">Common fig</name>
    <dbReference type="NCBI Taxonomy" id="3494"/>
    <lineage>
        <taxon>Eukaryota</taxon>
        <taxon>Viridiplantae</taxon>
        <taxon>Streptophyta</taxon>
        <taxon>Embryophyta</taxon>
        <taxon>Tracheophyta</taxon>
        <taxon>Spermatophyta</taxon>
        <taxon>Magnoliopsida</taxon>
        <taxon>eudicotyledons</taxon>
        <taxon>Gunneridae</taxon>
        <taxon>Pentapetalae</taxon>
        <taxon>rosids</taxon>
        <taxon>fabids</taxon>
        <taxon>Rosales</taxon>
        <taxon>Moraceae</taxon>
        <taxon>Ficeae</taxon>
        <taxon>Ficus</taxon>
    </lineage>
</organism>
<dbReference type="EMBL" id="BTGU01000972">
    <property type="protein sequence ID" value="GMN69921.1"/>
    <property type="molecule type" value="Genomic_DNA"/>
</dbReference>
<evidence type="ECO:0000313" key="3">
    <source>
        <dbReference type="Proteomes" id="UP001187192"/>
    </source>
</evidence>
<feature type="region of interest" description="Disordered" evidence="1">
    <location>
        <begin position="160"/>
        <end position="235"/>
    </location>
</feature>
<accession>A0AA88JFC0</accession>
<protein>
    <recommendedName>
        <fullName evidence="4">Retrotransposon gag domain-containing protein</fullName>
    </recommendedName>
</protein>
<dbReference type="AlphaFoldDB" id="A0AA88JFC0"/>
<comment type="caution">
    <text evidence="2">The sequence shown here is derived from an EMBL/GenBank/DDBJ whole genome shotgun (WGS) entry which is preliminary data.</text>
</comment>
<keyword evidence="3" id="KW-1185">Reference proteome</keyword>
<gene>
    <name evidence="2" type="ORF">TIFTF001_038966</name>
</gene>
<feature type="compositionally biased region" description="Acidic residues" evidence="1">
    <location>
        <begin position="200"/>
        <end position="225"/>
    </location>
</feature>
<name>A0AA88JFC0_FICCA</name>
<reference evidence="2" key="1">
    <citation type="submission" date="2023-07" db="EMBL/GenBank/DDBJ databases">
        <title>draft genome sequence of fig (Ficus carica).</title>
        <authorList>
            <person name="Takahashi T."/>
            <person name="Nishimura K."/>
        </authorList>
    </citation>
    <scope>NUCLEOTIDE SEQUENCE</scope>
</reference>
<evidence type="ECO:0000313" key="2">
    <source>
        <dbReference type="EMBL" id="GMN69921.1"/>
    </source>
</evidence>
<dbReference type="Proteomes" id="UP001187192">
    <property type="component" value="Unassembled WGS sequence"/>
</dbReference>